<organism evidence="2 3">
    <name type="scientific">Thermobifida halotolerans</name>
    <dbReference type="NCBI Taxonomy" id="483545"/>
    <lineage>
        <taxon>Bacteria</taxon>
        <taxon>Bacillati</taxon>
        <taxon>Actinomycetota</taxon>
        <taxon>Actinomycetes</taxon>
        <taxon>Streptosporangiales</taxon>
        <taxon>Nocardiopsidaceae</taxon>
        <taxon>Thermobifida</taxon>
    </lineage>
</organism>
<dbReference type="Gene3D" id="3.40.50.720">
    <property type="entry name" value="NAD(P)-binding Rossmann-like Domain"/>
    <property type="match status" value="1"/>
</dbReference>
<dbReference type="CDD" id="cd08267">
    <property type="entry name" value="MDR1"/>
    <property type="match status" value="1"/>
</dbReference>
<gene>
    <name evidence="2" type="ORF">NI17_002015</name>
</gene>
<evidence type="ECO:0000256" key="1">
    <source>
        <dbReference type="ARBA" id="ARBA00023002"/>
    </source>
</evidence>
<protein>
    <submittedName>
        <fullName evidence="2">NAD(P)-dependent alcohol dehydrogenase</fullName>
    </submittedName>
</protein>
<dbReference type="PANTHER" id="PTHR11695">
    <property type="entry name" value="ALCOHOL DEHYDROGENASE RELATED"/>
    <property type="match status" value="1"/>
</dbReference>
<dbReference type="InterPro" id="IPR020843">
    <property type="entry name" value="ER"/>
</dbReference>
<dbReference type="GO" id="GO:0016491">
    <property type="term" value="F:oxidoreductase activity"/>
    <property type="evidence" value="ECO:0007669"/>
    <property type="project" value="UniProtKB-KW"/>
</dbReference>
<dbReference type="RefSeq" id="WP_068692554.1">
    <property type="nucleotide sequence ID" value="NZ_CP063196.1"/>
</dbReference>
<dbReference type="Pfam" id="PF13602">
    <property type="entry name" value="ADH_zinc_N_2"/>
    <property type="match status" value="1"/>
</dbReference>
<evidence type="ECO:0000313" key="3">
    <source>
        <dbReference type="Proteomes" id="UP000265719"/>
    </source>
</evidence>
<dbReference type="KEGG" id="thao:NI17_002015"/>
<dbReference type="SMART" id="SM00829">
    <property type="entry name" value="PKS_ER"/>
    <property type="match status" value="1"/>
</dbReference>
<name>A0A399G5I9_9ACTN</name>
<dbReference type="PROSITE" id="PS01162">
    <property type="entry name" value="QOR_ZETA_CRYSTAL"/>
    <property type="match status" value="1"/>
</dbReference>
<keyword evidence="1" id="KW-0560">Oxidoreductase</keyword>
<dbReference type="InterPro" id="IPR013154">
    <property type="entry name" value="ADH-like_N"/>
</dbReference>
<dbReference type="AlphaFoldDB" id="A0A399G5I9"/>
<dbReference type="SUPFAM" id="SSF50129">
    <property type="entry name" value="GroES-like"/>
    <property type="match status" value="1"/>
</dbReference>
<dbReference type="Gene3D" id="3.90.180.10">
    <property type="entry name" value="Medium-chain alcohol dehydrogenases, catalytic domain"/>
    <property type="match status" value="1"/>
</dbReference>
<keyword evidence="3" id="KW-1185">Reference proteome</keyword>
<reference evidence="2" key="1">
    <citation type="submission" date="2020-10" db="EMBL/GenBank/DDBJ databases">
        <title>De novo genome project of the cellulose decomposer Thermobifida halotolerans type strain.</title>
        <authorList>
            <person name="Nagy I."/>
            <person name="Horvath B."/>
            <person name="Kukolya J."/>
            <person name="Nagy I."/>
            <person name="Orsini M."/>
        </authorList>
    </citation>
    <scope>NUCLEOTIDE SEQUENCE</scope>
    <source>
        <strain evidence="2">DSM 44931</strain>
    </source>
</reference>
<dbReference type="SUPFAM" id="SSF51735">
    <property type="entry name" value="NAD(P)-binding Rossmann-fold domains"/>
    <property type="match status" value="1"/>
</dbReference>
<dbReference type="Proteomes" id="UP000265719">
    <property type="component" value="Chromosome"/>
</dbReference>
<dbReference type="PANTHER" id="PTHR11695:SF294">
    <property type="entry name" value="RETICULON-4-INTERACTING PROTEIN 1, MITOCHONDRIAL"/>
    <property type="match status" value="1"/>
</dbReference>
<accession>A0A399G5I9</accession>
<proteinExistence type="predicted"/>
<dbReference type="InterPro" id="IPR011032">
    <property type="entry name" value="GroES-like_sf"/>
</dbReference>
<evidence type="ECO:0000313" key="2">
    <source>
        <dbReference type="EMBL" id="UOE20054.1"/>
    </source>
</evidence>
<dbReference type="GO" id="GO:0008270">
    <property type="term" value="F:zinc ion binding"/>
    <property type="evidence" value="ECO:0007669"/>
    <property type="project" value="InterPro"/>
</dbReference>
<sequence>MKAILQDTYGPPDVLRLDDVDRPEPGDGELLVRVRAAAVDPGVWHLMTGMPYAVRLFYGLRAPKVRVRGRDVAGHVEAVGRNVTRFRPGDEVFGVCEGSFAEYATLRQDRAAPKPANLTFEQAAALPVSGTTALRALRDEGRVRAGQWVLVIGAAGGIGTYAVQLARAFGARVTGVCSTAKTGLVRSIGADGVVDYTREDFADRPERYDLILDTAGNRRLSHLRRALTPDGTLVLVGGEGGGRLTGGLERSLLAPLLSPFTRQRLRGLFTTEKDDDLRTLAEHAEAGELTPVIDRTYPLERVPEAIRHLTENHARGKVVITV</sequence>
<dbReference type="InterPro" id="IPR036291">
    <property type="entry name" value="NAD(P)-bd_dom_sf"/>
</dbReference>
<dbReference type="EMBL" id="CP063196">
    <property type="protein sequence ID" value="UOE20054.1"/>
    <property type="molecule type" value="Genomic_DNA"/>
</dbReference>
<dbReference type="Pfam" id="PF08240">
    <property type="entry name" value="ADH_N"/>
    <property type="match status" value="1"/>
</dbReference>
<dbReference type="OrthoDB" id="3727682at2"/>
<dbReference type="InterPro" id="IPR050700">
    <property type="entry name" value="YIM1/Zinc_Alcohol_DH_Fams"/>
</dbReference>
<dbReference type="InterPro" id="IPR002364">
    <property type="entry name" value="Quin_OxRdtase/zeta-crystal_CS"/>
</dbReference>